<feature type="domain" description="BRO1" evidence="1">
    <location>
        <begin position="64"/>
        <end position="135"/>
    </location>
</feature>
<dbReference type="Gene3D" id="1.25.40.280">
    <property type="entry name" value="alix/aip1 like domains"/>
    <property type="match status" value="1"/>
</dbReference>
<organism evidence="2 3">
    <name type="scientific">Haematococcus lacustris</name>
    <name type="common">Green alga</name>
    <name type="synonym">Haematococcus pluvialis</name>
    <dbReference type="NCBI Taxonomy" id="44745"/>
    <lineage>
        <taxon>Eukaryota</taxon>
        <taxon>Viridiplantae</taxon>
        <taxon>Chlorophyta</taxon>
        <taxon>core chlorophytes</taxon>
        <taxon>Chlorophyceae</taxon>
        <taxon>CS clade</taxon>
        <taxon>Chlamydomonadales</taxon>
        <taxon>Haematococcaceae</taxon>
        <taxon>Haematococcus</taxon>
    </lineage>
</organism>
<dbReference type="AlphaFoldDB" id="A0A699YGK9"/>
<dbReference type="Pfam" id="PF03097">
    <property type="entry name" value="BRO1"/>
    <property type="match status" value="1"/>
</dbReference>
<reference evidence="2 3" key="1">
    <citation type="submission" date="2020-02" db="EMBL/GenBank/DDBJ databases">
        <title>Draft genome sequence of Haematococcus lacustris strain NIES-144.</title>
        <authorList>
            <person name="Morimoto D."/>
            <person name="Nakagawa S."/>
            <person name="Yoshida T."/>
            <person name="Sawayama S."/>
        </authorList>
    </citation>
    <scope>NUCLEOTIDE SEQUENCE [LARGE SCALE GENOMIC DNA]</scope>
    <source>
        <strain evidence="2 3">NIES-144</strain>
    </source>
</reference>
<keyword evidence="3" id="KW-1185">Reference proteome</keyword>
<sequence length="162" mass="17829">MYEEVARAFAAPSLAGIFDKLWVSHTALKAAIYDVEMLAQVAKGMHAEDKVNLEVAVLREAFQRLQAAKKDNNSIFLQRVPAFLDTGVSVQGACLVQPFKPAALDLATENLFSHLVPDTSAKALSRYTDMVDDVVRCLRDKLASATDNARIKLRQLRGQLLA</sequence>
<protein>
    <submittedName>
        <fullName evidence="2">BRO1 domain-containing protein</fullName>
    </submittedName>
</protein>
<dbReference type="InterPro" id="IPR038499">
    <property type="entry name" value="BRO1_sf"/>
</dbReference>
<dbReference type="GO" id="GO:0005768">
    <property type="term" value="C:endosome"/>
    <property type="evidence" value="ECO:0007669"/>
    <property type="project" value="TreeGrafter"/>
</dbReference>
<proteinExistence type="predicted"/>
<comment type="caution">
    <text evidence="2">The sequence shown here is derived from an EMBL/GenBank/DDBJ whole genome shotgun (WGS) entry which is preliminary data.</text>
</comment>
<name>A0A699YGK9_HAELA</name>
<dbReference type="Proteomes" id="UP000485058">
    <property type="component" value="Unassembled WGS sequence"/>
</dbReference>
<evidence type="ECO:0000313" key="2">
    <source>
        <dbReference type="EMBL" id="GFH06156.1"/>
    </source>
</evidence>
<accession>A0A699YGK9</accession>
<evidence type="ECO:0000259" key="1">
    <source>
        <dbReference type="Pfam" id="PF03097"/>
    </source>
</evidence>
<gene>
    <name evidence="2" type="ORF">HaLaN_00737</name>
</gene>
<dbReference type="GO" id="GO:0043328">
    <property type="term" value="P:protein transport to vacuole involved in ubiquitin-dependent protein catabolic process via the multivesicular body sorting pathway"/>
    <property type="evidence" value="ECO:0007669"/>
    <property type="project" value="TreeGrafter"/>
</dbReference>
<dbReference type="PANTHER" id="PTHR23030:SF30">
    <property type="entry name" value="TYROSINE-PROTEIN PHOSPHATASE NON-RECEPTOR TYPE 23"/>
    <property type="match status" value="1"/>
</dbReference>
<dbReference type="InterPro" id="IPR004328">
    <property type="entry name" value="BRO1_dom"/>
</dbReference>
<evidence type="ECO:0000313" key="3">
    <source>
        <dbReference type="Proteomes" id="UP000485058"/>
    </source>
</evidence>
<dbReference type="PANTHER" id="PTHR23030">
    <property type="entry name" value="PCD6 INTERACTING PROTEIN-RELATED"/>
    <property type="match status" value="1"/>
</dbReference>
<dbReference type="EMBL" id="BLLF01000024">
    <property type="protein sequence ID" value="GFH06156.1"/>
    <property type="molecule type" value="Genomic_DNA"/>
</dbReference>